<dbReference type="PANTHER" id="PTHR43081">
    <property type="entry name" value="ADENYLATE CYCLASE, TERMINAL-DIFFERENTIATION SPECIFIC-RELATED"/>
    <property type="match status" value="1"/>
</dbReference>
<dbReference type="InterPro" id="IPR050697">
    <property type="entry name" value="Adenylyl/Guanylyl_Cyclase_3/4"/>
</dbReference>
<feature type="transmembrane region" description="Helical" evidence="1">
    <location>
        <begin position="373"/>
        <end position="394"/>
    </location>
</feature>
<dbReference type="Proteomes" id="UP000199058">
    <property type="component" value="Unassembled WGS sequence"/>
</dbReference>
<keyword evidence="1" id="KW-1133">Transmembrane helix</keyword>
<evidence type="ECO:0000313" key="3">
    <source>
        <dbReference type="EMBL" id="SFC46072.1"/>
    </source>
</evidence>
<dbReference type="InterPro" id="IPR029787">
    <property type="entry name" value="Nucleotide_cyclase"/>
</dbReference>
<proteinExistence type="predicted"/>
<accession>A0A1I1JDM3</accession>
<evidence type="ECO:0000259" key="2">
    <source>
        <dbReference type="PROSITE" id="PS50125"/>
    </source>
</evidence>
<feature type="transmembrane region" description="Helical" evidence="1">
    <location>
        <begin position="346"/>
        <end position="367"/>
    </location>
</feature>
<protein>
    <submittedName>
        <fullName evidence="3">Adenylate cyclase</fullName>
    </submittedName>
</protein>
<dbReference type="InterPro" id="IPR001054">
    <property type="entry name" value="A/G_cyclase"/>
</dbReference>
<feature type="domain" description="Guanylate cyclase" evidence="2">
    <location>
        <begin position="435"/>
        <end position="567"/>
    </location>
</feature>
<dbReference type="GO" id="GO:0035556">
    <property type="term" value="P:intracellular signal transduction"/>
    <property type="evidence" value="ECO:0007669"/>
    <property type="project" value="InterPro"/>
</dbReference>
<organism evidence="3 4">
    <name type="scientific">Marinospirillum celere</name>
    <dbReference type="NCBI Taxonomy" id="1122252"/>
    <lineage>
        <taxon>Bacteria</taxon>
        <taxon>Pseudomonadati</taxon>
        <taxon>Pseudomonadota</taxon>
        <taxon>Gammaproteobacteria</taxon>
        <taxon>Oceanospirillales</taxon>
        <taxon>Oceanospirillaceae</taxon>
        <taxon>Marinospirillum</taxon>
    </lineage>
</organism>
<dbReference type="InterPro" id="IPR007890">
    <property type="entry name" value="CHASE2"/>
</dbReference>
<dbReference type="RefSeq" id="WP_091964810.1">
    <property type="nucleotide sequence ID" value="NZ_FOLH01000006.1"/>
</dbReference>
<dbReference type="STRING" id="1122252.SAMN05660443_2731"/>
<dbReference type="EMBL" id="FOLH01000006">
    <property type="protein sequence ID" value="SFC46072.1"/>
    <property type="molecule type" value="Genomic_DNA"/>
</dbReference>
<evidence type="ECO:0000256" key="1">
    <source>
        <dbReference type="SAM" id="Phobius"/>
    </source>
</evidence>
<dbReference type="Pfam" id="PF05226">
    <property type="entry name" value="CHASE2"/>
    <property type="match status" value="1"/>
</dbReference>
<dbReference type="Pfam" id="PF00211">
    <property type="entry name" value="Guanylate_cyc"/>
    <property type="match status" value="1"/>
</dbReference>
<dbReference type="SMART" id="SM00044">
    <property type="entry name" value="CYCc"/>
    <property type="match status" value="1"/>
</dbReference>
<name>A0A1I1JDM3_9GAMM</name>
<evidence type="ECO:0000313" key="4">
    <source>
        <dbReference type="Proteomes" id="UP000199058"/>
    </source>
</evidence>
<reference evidence="3 4" key="1">
    <citation type="submission" date="2016-10" db="EMBL/GenBank/DDBJ databases">
        <authorList>
            <person name="de Groot N.N."/>
        </authorList>
    </citation>
    <scope>NUCLEOTIDE SEQUENCE [LARGE SCALE GENOMIC DNA]</scope>
    <source>
        <strain evidence="3 4">DSM 18438</strain>
    </source>
</reference>
<dbReference type="AlphaFoldDB" id="A0A1I1JDM3"/>
<dbReference type="SUPFAM" id="SSF55073">
    <property type="entry name" value="Nucleotide cyclase"/>
    <property type="match status" value="1"/>
</dbReference>
<dbReference type="SMART" id="SM01080">
    <property type="entry name" value="CHASE2"/>
    <property type="match status" value="1"/>
</dbReference>
<dbReference type="CDD" id="cd07302">
    <property type="entry name" value="CHD"/>
    <property type="match status" value="1"/>
</dbReference>
<dbReference type="GO" id="GO:0004016">
    <property type="term" value="F:adenylate cyclase activity"/>
    <property type="evidence" value="ECO:0007669"/>
    <property type="project" value="UniProtKB-ARBA"/>
</dbReference>
<dbReference type="PROSITE" id="PS50125">
    <property type="entry name" value="GUANYLATE_CYCLASE_2"/>
    <property type="match status" value="1"/>
</dbReference>
<keyword evidence="4" id="KW-1185">Reference proteome</keyword>
<keyword evidence="1" id="KW-0812">Transmembrane</keyword>
<keyword evidence="1" id="KW-0472">Membrane</keyword>
<dbReference type="GO" id="GO:0006171">
    <property type="term" value="P:cAMP biosynthetic process"/>
    <property type="evidence" value="ECO:0007669"/>
    <property type="project" value="TreeGrafter"/>
</dbReference>
<sequence length="646" mass="72030">MLKVIKYLTRQSYLLLLLAGFLTLVFLVSLRPPVIVQALASALSDSYYPWNPRSYPEELVFVEVENTSVQKFGRWPWSRSLIAEGLARLHQAEVIGVDIAFAEPTQPEDDQALAEVLASLPSIGGSFLNGPQARHLDEAAYGRVLDSSLMQVSDAQLIESQELELPISPILEAYPVLSALNIKSDADQRFRHYPLAFWVEDAAFPNLGVQMWRLGRLEDLVIEGQRTYLGDQQLPVDSLNRVKLNYYAKSDYQRLTFAEMMDDDWDPESLAGKWVILGISEAGITDLRSTPLGQLAGPLVHLTFVANLMDHSVLQDLYGKALLAVLLAAGLFLLLLLQLHKTWLRFLGYGLLLLGIYTLGLQLYLQANLWLEIFYPLAFVLMGIIGGELWLFLINKAKADQLRSAFGSYVAPALVEKIVEQGRELKLGGQRQQLTLLFSDLRNFTPTTEALETEELVSHLNRYFDAMITALQQYQGTLDKLMGDAVMGLFNAPLQDKDHAYHACLAAAAMQYALEDFNANYPEGDVHRLAMGIGVNTGEGVVGNIGGQKRFNYTAIGDVVNVAARLESATKEVNNEWKLALFKGEAKPCASVDILIGEATWEAVKDRLPCHFVGVLNLKGKSESLPAWVLDWRSLDKNWLEEQIQS</sequence>
<feature type="transmembrane region" description="Helical" evidence="1">
    <location>
        <begin position="317"/>
        <end position="339"/>
    </location>
</feature>
<dbReference type="Gene3D" id="3.30.70.1230">
    <property type="entry name" value="Nucleotide cyclase"/>
    <property type="match status" value="1"/>
</dbReference>
<dbReference type="OrthoDB" id="9806704at2"/>
<gene>
    <name evidence="3" type="ORF">SAMN05660443_2731</name>
</gene>
<dbReference type="PANTHER" id="PTHR43081:SF1">
    <property type="entry name" value="ADENYLATE CYCLASE, TERMINAL-DIFFERENTIATION SPECIFIC"/>
    <property type="match status" value="1"/>
</dbReference>